<dbReference type="SUPFAM" id="SSF51395">
    <property type="entry name" value="FMN-linked oxidoreductases"/>
    <property type="match status" value="1"/>
</dbReference>
<dbReference type="GO" id="GO:0000049">
    <property type="term" value="F:tRNA binding"/>
    <property type="evidence" value="ECO:0007669"/>
    <property type="project" value="UniProtKB-KW"/>
</dbReference>
<feature type="domain" description="DUS-like FMN-binding" evidence="15">
    <location>
        <begin position="15"/>
        <end position="320"/>
    </location>
</feature>
<evidence type="ECO:0000256" key="5">
    <source>
        <dbReference type="ARBA" id="ARBA00022643"/>
    </source>
</evidence>
<organism evidence="16 17">
    <name type="scientific">Neorickettsia findlayensis</name>
    <dbReference type="NCBI Taxonomy" id="2686014"/>
    <lineage>
        <taxon>Bacteria</taxon>
        <taxon>Pseudomonadati</taxon>
        <taxon>Pseudomonadota</taxon>
        <taxon>Alphaproteobacteria</taxon>
        <taxon>Rickettsiales</taxon>
        <taxon>Anaplasmataceae</taxon>
        <taxon>Neorickettsia</taxon>
    </lineage>
</organism>
<reference evidence="16 17" key="1">
    <citation type="journal article" date="2020" name="MBio">
        <title>Erratum for Teymournejad et al., 'Isolation and Molecular Analysis of a Novel Neorickettsia Species That Causes Potomac Horse Fever'.</title>
        <authorList>
            <person name="Teymournejad O."/>
            <person name="Lin M."/>
            <person name="Bekebrede H."/>
            <person name="Kamr A."/>
            <person name="Toribio R.E."/>
            <person name="Arroyo L.G."/>
            <person name="Baird J.D."/>
            <person name="Rikihisa Y."/>
        </authorList>
    </citation>
    <scope>NUCLEOTIDE SEQUENCE [LARGE SCALE GENOMIC DNA]</scope>
    <source>
        <strain evidence="16 17">Fin17</strain>
    </source>
</reference>
<dbReference type="RefSeq" id="WP_160095236.1">
    <property type="nucleotide sequence ID" value="NZ_CP047224.1"/>
</dbReference>
<evidence type="ECO:0000256" key="14">
    <source>
        <dbReference type="PIRSR" id="PIRSR006621-2"/>
    </source>
</evidence>
<dbReference type="PIRSF" id="PIRSF006621">
    <property type="entry name" value="Dus"/>
    <property type="match status" value="1"/>
</dbReference>
<comment type="similarity">
    <text evidence="12">Belongs to the dus family.</text>
</comment>
<feature type="binding site" evidence="14">
    <location>
        <position position="171"/>
    </location>
    <ligand>
        <name>FMN</name>
        <dbReference type="ChEBI" id="CHEBI:58210"/>
    </ligand>
</feature>
<protein>
    <recommendedName>
        <fullName evidence="12">tRNA-dihydrouridine synthase</fullName>
        <ecNumber evidence="12">1.3.1.-</ecNumber>
    </recommendedName>
</protein>
<feature type="binding site" evidence="14">
    <location>
        <begin position="226"/>
        <end position="227"/>
    </location>
    <ligand>
        <name>FMN</name>
        <dbReference type="ChEBI" id="CHEBI:58210"/>
    </ligand>
</feature>
<dbReference type="Pfam" id="PF01207">
    <property type="entry name" value="Dus"/>
    <property type="match status" value="1"/>
</dbReference>
<feature type="binding site" evidence="14">
    <location>
        <position position="72"/>
    </location>
    <ligand>
        <name>FMN</name>
        <dbReference type="ChEBI" id="CHEBI:58210"/>
    </ligand>
</feature>
<evidence type="ECO:0000313" key="16">
    <source>
        <dbReference type="EMBL" id="QHD65131.1"/>
    </source>
</evidence>
<evidence type="ECO:0000256" key="10">
    <source>
        <dbReference type="ARBA" id="ARBA00048205"/>
    </source>
</evidence>
<proteinExistence type="inferred from homology"/>
<dbReference type="GO" id="GO:0050660">
    <property type="term" value="F:flavin adenine dinucleotide binding"/>
    <property type="evidence" value="ECO:0007669"/>
    <property type="project" value="InterPro"/>
</dbReference>
<dbReference type="Proteomes" id="UP000464912">
    <property type="component" value="Chromosome"/>
</dbReference>
<dbReference type="GO" id="GO:0017150">
    <property type="term" value="F:tRNA dihydrouridine synthase activity"/>
    <property type="evidence" value="ECO:0007669"/>
    <property type="project" value="InterPro"/>
</dbReference>
<dbReference type="AlphaFoldDB" id="A0A6P1GB46"/>
<dbReference type="Gene3D" id="1.10.1200.80">
    <property type="entry name" value="Putative flavin oxidoreducatase, domain 2"/>
    <property type="match status" value="1"/>
</dbReference>
<dbReference type="KEGG" id="nef:GP480_01500"/>
<dbReference type="InterPro" id="IPR004652">
    <property type="entry name" value="DusB-like"/>
</dbReference>
<keyword evidence="14" id="KW-0547">Nucleotide-binding</keyword>
<evidence type="ECO:0000313" key="17">
    <source>
        <dbReference type="Proteomes" id="UP000464912"/>
    </source>
</evidence>
<evidence type="ECO:0000256" key="7">
    <source>
        <dbReference type="ARBA" id="ARBA00022857"/>
    </source>
</evidence>
<dbReference type="InterPro" id="IPR035587">
    <property type="entry name" value="DUS-like_FMN-bd"/>
</dbReference>
<keyword evidence="4 12" id="KW-0285">Flavoprotein</keyword>
<keyword evidence="5 12" id="KW-0288">FMN</keyword>
<dbReference type="EC" id="1.3.1.-" evidence="12"/>
<keyword evidence="3" id="KW-0820">tRNA-binding</keyword>
<keyword evidence="9 12" id="KW-0560">Oxidoreductase</keyword>
<accession>A0A6P1GB46</accession>
<dbReference type="NCBIfam" id="TIGR00737">
    <property type="entry name" value="nifR3_yhdG"/>
    <property type="match status" value="1"/>
</dbReference>
<evidence type="ECO:0000256" key="9">
    <source>
        <dbReference type="ARBA" id="ARBA00023002"/>
    </source>
</evidence>
<sequence length="331" mass="37050">MKLNLTNNVSIDNVILAPMSGVTDMPYRDLVKSFGAGLVVSEMIASRAMILQTKDTMKKISLSPREDITAIQLAGFEPEVMAEAAKINEDMGAKIIDINFGCPVKKVVNGYAGSYLMKDECHAAKILEATVNAVKIPVTLKMRTGWDENNRNAPKLAKIAEDLGIKMITIHGRTRAQMYKGKSDWQFIRTVKNTVKIPVIANGDIKTYEDAERALAESGADGIMIGRGAYGKPWSIRNMLHFLKTSEKLQEPTPQEKLPIILKHIHSIFSHYGTETGIGIARKHILWYSANYKNSTEFRQKICQETCIKKLLKRVEEFFRSACCTTKLPQQ</sequence>
<dbReference type="InterPro" id="IPR013785">
    <property type="entry name" value="Aldolase_TIM"/>
</dbReference>
<feature type="binding site" evidence="14">
    <location>
        <position position="141"/>
    </location>
    <ligand>
        <name>FMN</name>
        <dbReference type="ChEBI" id="CHEBI:58210"/>
    </ligand>
</feature>
<dbReference type="PROSITE" id="PS01136">
    <property type="entry name" value="UPF0034"/>
    <property type="match status" value="1"/>
</dbReference>
<dbReference type="InterPro" id="IPR018517">
    <property type="entry name" value="tRNA_hU_synthase_CS"/>
</dbReference>
<comment type="catalytic activity">
    <reaction evidence="10">
        <text>a 5,6-dihydrouridine in tRNA + NADP(+) = a uridine in tRNA + NADPH + H(+)</text>
        <dbReference type="Rhea" id="RHEA:23624"/>
        <dbReference type="Rhea" id="RHEA-COMP:13339"/>
        <dbReference type="Rhea" id="RHEA-COMP:13887"/>
        <dbReference type="ChEBI" id="CHEBI:15378"/>
        <dbReference type="ChEBI" id="CHEBI:57783"/>
        <dbReference type="ChEBI" id="CHEBI:58349"/>
        <dbReference type="ChEBI" id="CHEBI:65315"/>
        <dbReference type="ChEBI" id="CHEBI:74443"/>
    </reaction>
</comment>
<comment type="function">
    <text evidence="2 12">Catalyzes the synthesis of 5,6-dihydrouridine (D), a modified base found in the D-loop of most tRNAs, via the reduction of the C5-C6 double bond in target uridines.</text>
</comment>
<comment type="cofactor">
    <cofactor evidence="1 12 14">
        <name>FMN</name>
        <dbReference type="ChEBI" id="CHEBI:58210"/>
    </cofactor>
</comment>
<reference evidence="16 17" key="2">
    <citation type="journal article" date="2020" name="MBio">
        <title>Isolation and Molecular Analysis of a Novel Neorickettsia Species That Causes Potomac Horse Fever.</title>
        <authorList>
            <person name="Teymournejad O."/>
            <person name="Lin M."/>
            <person name="Bekebrede H."/>
            <person name="Kamr A."/>
            <person name="Toribio R.E."/>
            <person name="Arroyo L.G."/>
            <person name="Baird J.D."/>
            <person name="Rikihisa Y."/>
        </authorList>
    </citation>
    <scope>NUCLEOTIDE SEQUENCE [LARGE SCALE GENOMIC DNA]</scope>
    <source>
        <strain evidence="16 17">Fin17</strain>
    </source>
</reference>
<dbReference type="CDD" id="cd02801">
    <property type="entry name" value="DUS_like_FMN"/>
    <property type="match status" value="1"/>
</dbReference>
<dbReference type="PANTHER" id="PTHR45846">
    <property type="entry name" value="TRNA-DIHYDROURIDINE(47) SYNTHASE [NAD(P)(+)]-LIKE"/>
    <property type="match status" value="1"/>
</dbReference>
<dbReference type="InterPro" id="IPR024036">
    <property type="entry name" value="tRNA-dHydroUridine_Synthase_C"/>
</dbReference>
<evidence type="ECO:0000256" key="1">
    <source>
        <dbReference type="ARBA" id="ARBA00001917"/>
    </source>
</evidence>
<dbReference type="EMBL" id="CP047224">
    <property type="protein sequence ID" value="QHD65131.1"/>
    <property type="molecule type" value="Genomic_DNA"/>
</dbReference>
<evidence type="ECO:0000256" key="11">
    <source>
        <dbReference type="ARBA" id="ARBA00048802"/>
    </source>
</evidence>
<evidence type="ECO:0000256" key="2">
    <source>
        <dbReference type="ARBA" id="ARBA00002790"/>
    </source>
</evidence>
<gene>
    <name evidence="16" type="primary">dusB</name>
    <name evidence="16" type="ORF">GP480_01500</name>
</gene>
<evidence type="ECO:0000256" key="3">
    <source>
        <dbReference type="ARBA" id="ARBA00022555"/>
    </source>
</evidence>
<dbReference type="InterPro" id="IPR001269">
    <property type="entry name" value="DUS_fam"/>
</dbReference>
<feature type="active site" description="Proton donor" evidence="13">
    <location>
        <position position="102"/>
    </location>
</feature>
<evidence type="ECO:0000256" key="6">
    <source>
        <dbReference type="ARBA" id="ARBA00022694"/>
    </source>
</evidence>
<keyword evidence="8" id="KW-0694">RNA-binding</keyword>
<evidence type="ECO:0000256" key="12">
    <source>
        <dbReference type="PIRNR" id="PIRNR006621"/>
    </source>
</evidence>
<comment type="catalytic activity">
    <reaction evidence="11">
        <text>a 5,6-dihydrouridine in tRNA + NAD(+) = a uridine in tRNA + NADH + H(+)</text>
        <dbReference type="Rhea" id="RHEA:54452"/>
        <dbReference type="Rhea" id="RHEA-COMP:13339"/>
        <dbReference type="Rhea" id="RHEA-COMP:13887"/>
        <dbReference type="ChEBI" id="CHEBI:15378"/>
        <dbReference type="ChEBI" id="CHEBI:57540"/>
        <dbReference type="ChEBI" id="CHEBI:57945"/>
        <dbReference type="ChEBI" id="CHEBI:65315"/>
        <dbReference type="ChEBI" id="CHEBI:74443"/>
    </reaction>
</comment>
<dbReference type="Gene3D" id="3.20.20.70">
    <property type="entry name" value="Aldolase class I"/>
    <property type="match status" value="1"/>
</dbReference>
<keyword evidence="6 12" id="KW-0819">tRNA processing</keyword>
<keyword evidence="7" id="KW-0521">NADP</keyword>
<dbReference type="PANTHER" id="PTHR45846:SF1">
    <property type="entry name" value="TRNA-DIHYDROURIDINE(47) SYNTHASE [NAD(P)(+)]-LIKE"/>
    <property type="match status" value="1"/>
</dbReference>
<evidence type="ECO:0000259" key="15">
    <source>
        <dbReference type="Pfam" id="PF01207"/>
    </source>
</evidence>
<evidence type="ECO:0000256" key="4">
    <source>
        <dbReference type="ARBA" id="ARBA00022630"/>
    </source>
</evidence>
<evidence type="ECO:0000256" key="8">
    <source>
        <dbReference type="ARBA" id="ARBA00022884"/>
    </source>
</evidence>
<evidence type="ECO:0000256" key="13">
    <source>
        <dbReference type="PIRSR" id="PIRSR006621-1"/>
    </source>
</evidence>
<name>A0A6P1GB46_9RICK</name>
<keyword evidence="17" id="KW-1185">Reference proteome</keyword>